<evidence type="ECO:0000259" key="2">
    <source>
        <dbReference type="Pfam" id="PF12770"/>
    </source>
</evidence>
<feature type="transmembrane region" description="Helical" evidence="1">
    <location>
        <begin position="21"/>
        <end position="40"/>
    </location>
</feature>
<sequence>MSTLSLADWKSSTATLVLRHVLAGALSLVVFFACMLVAGFGVERSLWFTLVTSVPWGVTFWLRYELGRRVLCASRRQLRLMLALRVLPVTVPLFVLTTEHLPDPALAAPVLAGGALLIVAVSLKALAQEEETRLQQGFLTTMTSGDAARVAAVCEARLARVGDDPAKRGWLELNLARALHNTLLGSYQRENLERAATILTRLSERDPDPVRRCIAADLLVDVANTFESTEGDFSAMERAVERLAAAARPLSHLPGVVLSVRLQRMELAYARLAWESARFVEGASAPAPELVDDVLRACALALEVAPPSRRADLILRRVFMETMLYVNGLTAEAPDLDIVLEAVDRTPRHLALDRVAILPALAMLIDMGAPRLDQVTDVEQRIRSALATRLDGWMPALLETALAQVLLAAARLDPGSLDARLPAALRHFERAHDHAVTDSPERATNTAMAWGAAAAEHGLAQEAVKAYRKALESARRLALSALTRGQQEKIVREAQGAAAEAAHWLITERRYREAVVTLETSRALLLTDTVEREQIVGKLRALGHQRLADEHLELTGELRRLELLAAGPGESWILDPAARARRELITKARARWEALVEEIRALPGFERFRAAPRYQDVQDASLITPLVYLFSGERGGYALTVVDGGRRPGLVRLPELTGEEVQDRVGAYRRGPAAADSLGQVEWREVLSGTLDWMSVTITDPLLRALGPLDSVTLIPAGPLAALPLHATMLDRVTVAYTPNARVLSDAAARLPSAGSAHLMVADPGDDAGNRLHAVDDEITMVRRRFPGTRILRVPRPQQVIAELPRHSVYHFACHGVVDHRDPLESSLLVSGGRITVKDVLGERLPGARMAVLSACESGVPGASLLDEVVGLPSAMLQAGVPGIIGTLWQVDDFATLLMVMRFYELWDGGRRSPAQALRQAQRWMRDSTLTEFLRYVEGAVPWPYRLNSKARRDADHVRPYAHPDYWAAFTCTGI</sequence>
<comment type="caution">
    <text evidence="3">The sequence shown here is derived from an EMBL/GenBank/DDBJ whole genome shotgun (WGS) entry which is preliminary data.</text>
</comment>
<evidence type="ECO:0000313" key="3">
    <source>
        <dbReference type="EMBL" id="GAA1638959.1"/>
    </source>
</evidence>
<evidence type="ECO:0000256" key="1">
    <source>
        <dbReference type="SAM" id="Phobius"/>
    </source>
</evidence>
<organism evidence="3 4">
    <name type="scientific">Nonomuraea maheshkhaliensis</name>
    <dbReference type="NCBI Taxonomy" id="419590"/>
    <lineage>
        <taxon>Bacteria</taxon>
        <taxon>Bacillati</taxon>
        <taxon>Actinomycetota</taxon>
        <taxon>Actinomycetes</taxon>
        <taxon>Streptosporangiales</taxon>
        <taxon>Streptosporangiaceae</taxon>
        <taxon>Nonomuraea</taxon>
    </lineage>
</organism>
<gene>
    <name evidence="3" type="ORF">GCM10009733_040130</name>
</gene>
<dbReference type="Proteomes" id="UP001500064">
    <property type="component" value="Unassembled WGS sequence"/>
</dbReference>
<name>A0ABN2FB97_9ACTN</name>
<keyword evidence="4" id="KW-1185">Reference proteome</keyword>
<keyword evidence="1" id="KW-1133">Transmembrane helix</keyword>
<keyword evidence="1" id="KW-0812">Transmembrane</keyword>
<protein>
    <recommendedName>
        <fullName evidence="2">CHAT domain-containing protein</fullName>
    </recommendedName>
</protein>
<keyword evidence="1" id="KW-0472">Membrane</keyword>
<reference evidence="3 4" key="1">
    <citation type="journal article" date="2019" name="Int. J. Syst. Evol. Microbiol.">
        <title>The Global Catalogue of Microorganisms (GCM) 10K type strain sequencing project: providing services to taxonomists for standard genome sequencing and annotation.</title>
        <authorList>
            <consortium name="The Broad Institute Genomics Platform"/>
            <consortium name="The Broad Institute Genome Sequencing Center for Infectious Disease"/>
            <person name="Wu L."/>
            <person name="Ma J."/>
        </authorList>
    </citation>
    <scope>NUCLEOTIDE SEQUENCE [LARGE SCALE GENOMIC DNA]</scope>
    <source>
        <strain evidence="3 4">JCM 13929</strain>
    </source>
</reference>
<proteinExistence type="predicted"/>
<dbReference type="EMBL" id="BAAAMU010000026">
    <property type="protein sequence ID" value="GAA1638959.1"/>
    <property type="molecule type" value="Genomic_DNA"/>
</dbReference>
<evidence type="ECO:0000313" key="4">
    <source>
        <dbReference type="Proteomes" id="UP001500064"/>
    </source>
</evidence>
<dbReference type="Pfam" id="PF12770">
    <property type="entry name" value="CHAT"/>
    <property type="match status" value="1"/>
</dbReference>
<dbReference type="RefSeq" id="WP_346106778.1">
    <property type="nucleotide sequence ID" value="NZ_BAAAMU010000026.1"/>
</dbReference>
<accession>A0ABN2FB97</accession>
<feature type="domain" description="CHAT" evidence="2">
    <location>
        <begin position="696"/>
        <end position="974"/>
    </location>
</feature>
<dbReference type="InterPro" id="IPR024983">
    <property type="entry name" value="CHAT_dom"/>
</dbReference>